<feature type="signal peptide" evidence="3">
    <location>
        <begin position="1"/>
        <end position="20"/>
    </location>
</feature>
<dbReference type="AlphaFoldDB" id="A0A1S8MN05"/>
<dbReference type="PANTHER" id="PTHR30483:SF6">
    <property type="entry name" value="PERIPLASMIC BINDING PROTEIN OF ABC TRANSPORTER FOR NATURAL AMINO ACIDS"/>
    <property type="match status" value="1"/>
</dbReference>
<dbReference type="InterPro" id="IPR028081">
    <property type="entry name" value="Leu-bd"/>
</dbReference>
<dbReference type="SUPFAM" id="SSF53822">
    <property type="entry name" value="Periplasmic binding protein-like I"/>
    <property type="match status" value="1"/>
</dbReference>
<comment type="caution">
    <text evidence="5">The sequence shown here is derived from an EMBL/GenBank/DDBJ whole genome shotgun (WGS) entry which is preliminary data.</text>
</comment>
<proteinExistence type="inferred from homology"/>
<dbReference type="InterPro" id="IPR051010">
    <property type="entry name" value="BCAA_transport"/>
</dbReference>
<evidence type="ECO:0000313" key="6">
    <source>
        <dbReference type="Proteomes" id="UP000191154"/>
    </source>
</evidence>
<evidence type="ECO:0000256" key="2">
    <source>
        <dbReference type="ARBA" id="ARBA00022729"/>
    </source>
</evidence>
<name>A0A1S8MN05_CLOSA</name>
<sequence length="390" mass="41845">MKRKISLLLALVMSTTFTLTGCGASKDKTKANVDSDVIKIGVFQPMTGANAAGGALEAEGTKLANKIYPTVLGKKVELVFADNKSDKVEAASAAANLIEQEHVNAIIGSYGSGFSMAAGDIVQEAKIPAVGVTCTNPLVTAGNDYYFRVCFIDPFQGTVMAKYAANKLNAKKVAILQEVSSDYSVGICKFFMDEFKKLTGDNNAIVAKANYNTGDQDFTAQLTNIKSSNPDVIFAPGNFTEGAMIIKQARQLGITAPIIGADTWETPEFLDIGKQDVEGTVFSTFFASETPITEESKTFLDTYRQENNKEPAAATALGYDAYILILDAIKRADSADPVKIRDELAKTKNFPGAAGVITIDENNNAVKDAVLKVVKDGKFTYLDTIKPEEN</sequence>
<protein>
    <recommendedName>
        <fullName evidence="4">Leucine-binding protein domain-containing protein</fullName>
    </recommendedName>
</protein>
<evidence type="ECO:0000259" key="4">
    <source>
        <dbReference type="Pfam" id="PF13458"/>
    </source>
</evidence>
<accession>A0A1S8MN05</accession>
<feature type="chain" id="PRO_5038510806" description="Leucine-binding protein domain-containing protein" evidence="3">
    <location>
        <begin position="21"/>
        <end position="390"/>
    </location>
</feature>
<dbReference type="Gene3D" id="3.40.50.2300">
    <property type="match status" value="2"/>
</dbReference>
<dbReference type="EMBL" id="LZYZ01000013">
    <property type="protein sequence ID" value="OOM05565.1"/>
    <property type="molecule type" value="Genomic_DNA"/>
</dbReference>
<dbReference type="GeneID" id="55475669"/>
<feature type="domain" description="Leucine-binding protein" evidence="4">
    <location>
        <begin position="38"/>
        <end position="375"/>
    </location>
</feature>
<gene>
    <name evidence="5" type="ORF">CLOSAC_45770</name>
</gene>
<reference evidence="5 6" key="1">
    <citation type="submission" date="2016-05" db="EMBL/GenBank/DDBJ databases">
        <title>Microbial solvent formation.</title>
        <authorList>
            <person name="Poehlein A."/>
            <person name="Montoya Solano J.D."/>
            <person name="Flitsch S."/>
            <person name="Krabben P."/>
            <person name="Duerre P."/>
            <person name="Daniel R."/>
        </authorList>
    </citation>
    <scope>NUCLEOTIDE SEQUENCE [LARGE SCALE GENOMIC DNA]</scope>
    <source>
        <strain evidence="5 6">L1-8</strain>
    </source>
</reference>
<evidence type="ECO:0000256" key="1">
    <source>
        <dbReference type="ARBA" id="ARBA00010062"/>
    </source>
</evidence>
<evidence type="ECO:0000256" key="3">
    <source>
        <dbReference type="SAM" id="SignalP"/>
    </source>
</evidence>
<dbReference type="CDD" id="cd06347">
    <property type="entry name" value="PBP1_ABC_LivK_ligand_binding-like"/>
    <property type="match status" value="1"/>
</dbReference>
<dbReference type="InterPro" id="IPR028082">
    <property type="entry name" value="Peripla_BP_I"/>
</dbReference>
<organism evidence="5 6">
    <name type="scientific">Clostridium saccharobutylicum</name>
    <dbReference type="NCBI Taxonomy" id="169679"/>
    <lineage>
        <taxon>Bacteria</taxon>
        <taxon>Bacillati</taxon>
        <taxon>Bacillota</taxon>
        <taxon>Clostridia</taxon>
        <taxon>Eubacteriales</taxon>
        <taxon>Clostridiaceae</taxon>
        <taxon>Clostridium</taxon>
    </lineage>
</organism>
<dbReference type="Proteomes" id="UP000191154">
    <property type="component" value="Unassembled WGS sequence"/>
</dbReference>
<comment type="similarity">
    <text evidence="1">Belongs to the leucine-binding protein family.</text>
</comment>
<dbReference type="PROSITE" id="PS51257">
    <property type="entry name" value="PROKAR_LIPOPROTEIN"/>
    <property type="match status" value="1"/>
</dbReference>
<dbReference type="STRING" id="169679.CSACC_33120"/>
<dbReference type="RefSeq" id="WP_022747430.1">
    <property type="nucleotide sequence ID" value="NZ_CP016086.1"/>
</dbReference>
<dbReference type="PANTHER" id="PTHR30483">
    <property type="entry name" value="LEUCINE-SPECIFIC-BINDING PROTEIN"/>
    <property type="match status" value="1"/>
</dbReference>
<keyword evidence="2 3" id="KW-0732">Signal</keyword>
<dbReference type="Pfam" id="PF13458">
    <property type="entry name" value="Peripla_BP_6"/>
    <property type="match status" value="1"/>
</dbReference>
<evidence type="ECO:0000313" key="5">
    <source>
        <dbReference type="EMBL" id="OOM05565.1"/>
    </source>
</evidence>